<evidence type="ECO:0000313" key="1">
    <source>
        <dbReference type="EMBL" id="GMI14942.1"/>
    </source>
</evidence>
<dbReference type="AlphaFoldDB" id="A0A9W7KX32"/>
<dbReference type="Proteomes" id="UP001165122">
    <property type="component" value="Unassembled WGS sequence"/>
</dbReference>
<accession>A0A9W7KX32</accession>
<gene>
    <name evidence="1" type="ORF">TrLO_g10406</name>
</gene>
<evidence type="ECO:0000313" key="2">
    <source>
        <dbReference type="Proteomes" id="UP001165122"/>
    </source>
</evidence>
<keyword evidence="2" id="KW-1185">Reference proteome</keyword>
<dbReference type="OrthoDB" id="10520869at2759"/>
<dbReference type="EMBL" id="BRXW01000222">
    <property type="protein sequence ID" value="GMI14942.1"/>
    <property type="molecule type" value="Genomic_DNA"/>
</dbReference>
<sequence>MSSEGIKKPDRGSTALRNGVVCVLSGLKDGGDRSKGFEITHEMVSILKSGEFTEDVRVVNLAKPEVEKLSPPKIGLGYGTFLLGGGDMWRGSERLPGKVEVKVRGTVSWAMSGPTMLVKPTRSKFGIRFRYAYLRPHQQHTAVERVHVAETGGTLFTLVFLNGEGVAEEWVNAKIFCVYKTLKRKSSTLDGVHDGTGVGRSYTKMQSKPRSYNMATAVATAGSGSPMSLSPPLTPETTVPAHALLSTMSAVPVTPPEGFYHTPAPKKARLVQKLDKRLSMFSPREVEQPIIVAQNLSNTLPLLKHTTNRLLATLQSLPGEGEARSLVASTYRRWISEIRVKSESAALTAEVTAEPSRSPEPVPVEALEAYPVIWDWETPAGMVKNVNAVIANLEYESVIVKKYWDAGWIVDTKAWLGWMEERLREEMAGEEEEEEVM</sequence>
<protein>
    <submittedName>
        <fullName evidence="1">Uncharacterized protein</fullName>
    </submittedName>
</protein>
<name>A0A9W7KX32_9STRA</name>
<reference evidence="2" key="1">
    <citation type="journal article" date="2023" name="Commun. Biol.">
        <title>Genome analysis of Parmales, the sister group of diatoms, reveals the evolutionary specialization of diatoms from phago-mixotrophs to photoautotrophs.</title>
        <authorList>
            <person name="Ban H."/>
            <person name="Sato S."/>
            <person name="Yoshikawa S."/>
            <person name="Yamada K."/>
            <person name="Nakamura Y."/>
            <person name="Ichinomiya M."/>
            <person name="Sato N."/>
            <person name="Blanc-Mathieu R."/>
            <person name="Endo H."/>
            <person name="Kuwata A."/>
            <person name="Ogata H."/>
        </authorList>
    </citation>
    <scope>NUCLEOTIDE SEQUENCE [LARGE SCALE GENOMIC DNA]</scope>
    <source>
        <strain evidence="2">NIES 3700</strain>
    </source>
</reference>
<proteinExistence type="predicted"/>
<organism evidence="1 2">
    <name type="scientific">Triparma laevis f. longispina</name>
    <dbReference type="NCBI Taxonomy" id="1714387"/>
    <lineage>
        <taxon>Eukaryota</taxon>
        <taxon>Sar</taxon>
        <taxon>Stramenopiles</taxon>
        <taxon>Ochrophyta</taxon>
        <taxon>Bolidophyceae</taxon>
        <taxon>Parmales</taxon>
        <taxon>Triparmaceae</taxon>
        <taxon>Triparma</taxon>
    </lineage>
</organism>
<comment type="caution">
    <text evidence="1">The sequence shown here is derived from an EMBL/GenBank/DDBJ whole genome shotgun (WGS) entry which is preliminary data.</text>
</comment>